<dbReference type="PIRSF" id="PIRSF006402">
    <property type="entry name" value="UCP006402_thioredoxin"/>
    <property type="match status" value="1"/>
</dbReference>
<dbReference type="Proteomes" id="UP000571817">
    <property type="component" value="Unassembled WGS sequence"/>
</dbReference>
<organism evidence="2 3">
    <name type="scientific">Allobranchiibius huperziae</name>
    <dbReference type="NCBI Taxonomy" id="1874116"/>
    <lineage>
        <taxon>Bacteria</taxon>
        <taxon>Bacillati</taxon>
        <taxon>Actinomycetota</taxon>
        <taxon>Actinomycetes</taxon>
        <taxon>Micrococcales</taxon>
        <taxon>Dermacoccaceae</taxon>
        <taxon>Allobranchiibius</taxon>
    </lineage>
</organism>
<evidence type="ECO:0000259" key="1">
    <source>
        <dbReference type="Pfam" id="PF03190"/>
    </source>
</evidence>
<reference evidence="2 3" key="1">
    <citation type="submission" date="2020-07" db="EMBL/GenBank/DDBJ databases">
        <title>Sequencing the genomes of 1000 actinobacteria strains.</title>
        <authorList>
            <person name="Klenk H.-P."/>
        </authorList>
    </citation>
    <scope>NUCLEOTIDE SEQUENCE [LARGE SCALE GENOMIC DNA]</scope>
    <source>
        <strain evidence="2 3">DSM 29531</strain>
    </source>
</reference>
<dbReference type="InterPro" id="IPR036249">
    <property type="entry name" value="Thioredoxin-like_sf"/>
</dbReference>
<dbReference type="Pfam" id="PF03190">
    <property type="entry name" value="Thioredox_DsbH"/>
    <property type="match status" value="1"/>
</dbReference>
<name>A0A853DHP1_9MICO</name>
<proteinExistence type="predicted"/>
<evidence type="ECO:0000313" key="3">
    <source>
        <dbReference type="Proteomes" id="UP000571817"/>
    </source>
</evidence>
<dbReference type="AlphaFoldDB" id="A0A853DHP1"/>
<comment type="caution">
    <text evidence="2">The sequence shown here is derived from an EMBL/GenBank/DDBJ whole genome shotgun (WGS) entry which is preliminary data.</text>
</comment>
<evidence type="ECO:0000313" key="2">
    <source>
        <dbReference type="EMBL" id="NYJ73715.1"/>
    </source>
</evidence>
<dbReference type="InterPro" id="IPR004879">
    <property type="entry name" value="Ssp411-like_TRX"/>
</dbReference>
<dbReference type="PANTHER" id="PTHR42899:SF1">
    <property type="entry name" value="SPERMATOGENESIS-ASSOCIATED PROTEIN 20"/>
    <property type="match status" value="1"/>
</dbReference>
<dbReference type="InterPro" id="IPR024705">
    <property type="entry name" value="Ssp411"/>
</dbReference>
<keyword evidence="3" id="KW-1185">Reference proteome</keyword>
<dbReference type="GO" id="GO:0005975">
    <property type="term" value="P:carbohydrate metabolic process"/>
    <property type="evidence" value="ECO:0007669"/>
    <property type="project" value="InterPro"/>
</dbReference>
<dbReference type="InterPro" id="IPR008928">
    <property type="entry name" value="6-hairpin_glycosidase_sf"/>
</dbReference>
<dbReference type="PANTHER" id="PTHR42899">
    <property type="entry name" value="SPERMATOGENESIS-ASSOCIATED PROTEIN 20"/>
    <property type="match status" value="1"/>
</dbReference>
<feature type="domain" description="Spermatogenesis-associated protein 20-like TRX" evidence="1">
    <location>
        <begin position="2"/>
        <end position="157"/>
    </location>
</feature>
<protein>
    <recommendedName>
        <fullName evidence="1">Spermatogenesis-associated protein 20-like TRX domain-containing protein</fullName>
    </recommendedName>
</protein>
<accession>A0A853DHP1</accession>
<dbReference type="EMBL" id="JACCFW010000001">
    <property type="protein sequence ID" value="NYJ73715.1"/>
    <property type="molecule type" value="Genomic_DNA"/>
</dbReference>
<dbReference type="SUPFAM" id="SSF52833">
    <property type="entry name" value="Thioredoxin-like"/>
    <property type="match status" value="1"/>
</dbReference>
<dbReference type="CDD" id="cd02955">
    <property type="entry name" value="SSP411"/>
    <property type="match status" value="1"/>
</dbReference>
<dbReference type="RefSeq" id="WP_179479132.1">
    <property type="nucleotide sequence ID" value="NZ_JACCFW010000001.1"/>
</dbReference>
<gene>
    <name evidence="2" type="ORF">HNR15_000678</name>
</gene>
<dbReference type="SUPFAM" id="SSF48208">
    <property type="entry name" value="Six-hairpin glycosidases"/>
    <property type="match status" value="1"/>
</dbReference>
<dbReference type="Gene3D" id="3.40.30.10">
    <property type="entry name" value="Glutaredoxin"/>
    <property type="match status" value="1"/>
</dbReference>
<sequence>MTNRLASATSPYLLQHADNPIDWQEWSTDALDEARRRDVPILLSVGYAACHWCHVMAHETFEDAGVAQIANAGFVAIKVDREERPDIDAVYMDVTMALTGSGGWPMTCLLTPAGDPFFAGTYLPREQFLRLLDAATQAWTDRRDDVVQSGATISGKLREVVTAESQPVDHALVRRSVDAMARRFDTVNGGFGGAPKFPTTSSLEFLLRAAALTGDEHPRAMAAQTLERMARGGIYDQLGGGFARYSVDARWVVPHFEKMLYDNAQLVRVYTHAWCATGDPLFERVVGETIAFMLRELLTRTGAFASSLDADTEGVEGLTYVWTPAQLTDVLGEDDGARAARLLSVTQAGTYEHGASTLQLAEDADVDTDDAAWWERTRSLLLEARGERPQPGRDDKVVAAWNGLAIGALAEAGAVFGRRDWIDAASRCARAVCDVHLVEGRLRRTSRDGRVGTTPAAADDLGDLADGLLTLHQVEPTAGWLDLAGTLLDTARVHHRDDIGGFYDAADDAEQLIVRPRSPVDGAEPSGGSALAGALLSYGALTGDPAPFAEAAAAVGAVAHLAGRDPVMVGHALGVGVALLHGPVQVAVVSGERDDGTAELVAASWRSTAPGRVTVSGRPDDPAQPLLVDRPAVDGLAAAYVCRRFVCDAPVTTVDALREALGRPVPTSGAAE</sequence>